<protein>
    <submittedName>
        <fullName evidence="2">Uncharacterized protein</fullName>
    </submittedName>
</protein>
<gene>
    <name evidence="2" type="ORF">BU24DRAFT_477246</name>
</gene>
<dbReference type="Proteomes" id="UP000799778">
    <property type="component" value="Unassembled WGS sequence"/>
</dbReference>
<sequence>MDHSLSEEWKYLKEDLGHNKWQRIFFGIVIMICTWGLMLSIWFLGAITANSNVAQDSACTPDGKFRLDPYSYNYWDISGTFQITLPFGNFSFSSVKSIDIACDVIVGRGGQALLALCSWRVFALYVTTSMEVKPVTYGSFGSIFIQFGPSVSSIGGLVRDFTFRKSLHSKIAMIFIIASMAFILSFPTLASAMTGYTGFVKSYVPDPQTGNFIRFDQLRPVAYIIHDGERIKQNETFFVTDGFISGDPYLGTRGYCVGTNTSIKNPECDLLNSMNGYLRALNKTDNDYSNITFMGIALGNLPLNVTILPPYHNTDYEIVPRPLYENNRMWRWSNETFDLDYNYKWGFSFVQLFCMVVMLLIWSIGILAMRIQARSTLRRRGRESIAGRHKAVIQLAAAMQEHMGDRNLMLESLDEIDLERRIKEVQGGAISYAFPTSGITRSQSTTLRYFRAWFCVLAIIRLSKVDCDQSWLILSRIPDLQVDEVWPN</sequence>
<feature type="transmembrane region" description="Helical" evidence="1">
    <location>
        <begin position="171"/>
        <end position="193"/>
    </location>
</feature>
<dbReference type="OrthoDB" id="3903561at2759"/>
<reference evidence="2" key="1">
    <citation type="journal article" date="2020" name="Stud. Mycol.">
        <title>101 Dothideomycetes genomes: a test case for predicting lifestyles and emergence of pathogens.</title>
        <authorList>
            <person name="Haridas S."/>
            <person name="Albert R."/>
            <person name="Binder M."/>
            <person name="Bloem J."/>
            <person name="Labutti K."/>
            <person name="Salamov A."/>
            <person name="Andreopoulos B."/>
            <person name="Baker S."/>
            <person name="Barry K."/>
            <person name="Bills G."/>
            <person name="Bluhm B."/>
            <person name="Cannon C."/>
            <person name="Castanera R."/>
            <person name="Culley D."/>
            <person name="Daum C."/>
            <person name="Ezra D."/>
            <person name="Gonzalez J."/>
            <person name="Henrissat B."/>
            <person name="Kuo A."/>
            <person name="Liang C."/>
            <person name="Lipzen A."/>
            <person name="Lutzoni F."/>
            <person name="Magnuson J."/>
            <person name="Mondo S."/>
            <person name="Nolan M."/>
            <person name="Ohm R."/>
            <person name="Pangilinan J."/>
            <person name="Park H.-J."/>
            <person name="Ramirez L."/>
            <person name="Alfaro M."/>
            <person name="Sun H."/>
            <person name="Tritt A."/>
            <person name="Yoshinaga Y."/>
            <person name="Zwiers L.-H."/>
            <person name="Turgeon B."/>
            <person name="Goodwin S."/>
            <person name="Spatafora J."/>
            <person name="Crous P."/>
            <person name="Grigoriev I."/>
        </authorList>
    </citation>
    <scope>NUCLEOTIDE SEQUENCE</scope>
    <source>
        <strain evidence="2">CBS 175.79</strain>
    </source>
</reference>
<proteinExistence type="predicted"/>
<evidence type="ECO:0000313" key="3">
    <source>
        <dbReference type="Proteomes" id="UP000799778"/>
    </source>
</evidence>
<keyword evidence="1" id="KW-1133">Transmembrane helix</keyword>
<keyword evidence="3" id="KW-1185">Reference proteome</keyword>
<evidence type="ECO:0000313" key="2">
    <source>
        <dbReference type="EMBL" id="KAF2020102.1"/>
    </source>
</evidence>
<name>A0A6A5Y3I8_9PLEO</name>
<feature type="transmembrane region" description="Helical" evidence="1">
    <location>
        <begin position="345"/>
        <end position="369"/>
    </location>
</feature>
<keyword evidence="1" id="KW-0472">Membrane</keyword>
<feature type="transmembrane region" description="Helical" evidence="1">
    <location>
        <begin position="24"/>
        <end position="45"/>
    </location>
</feature>
<dbReference type="AlphaFoldDB" id="A0A6A5Y3I8"/>
<dbReference type="EMBL" id="ML978067">
    <property type="protein sequence ID" value="KAF2020102.1"/>
    <property type="molecule type" value="Genomic_DNA"/>
</dbReference>
<dbReference type="GeneID" id="54290367"/>
<keyword evidence="1" id="KW-0812">Transmembrane</keyword>
<evidence type="ECO:0000256" key="1">
    <source>
        <dbReference type="SAM" id="Phobius"/>
    </source>
</evidence>
<dbReference type="RefSeq" id="XP_033388441.1">
    <property type="nucleotide sequence ID" value="XM_033532970.1"/>
</dbReference>
<accession>A0A6A5Y3I8</accession>
<organism evidence="2 3">
    <name type="scientific">Aaosphaeria arxii CBS 175.79</name>
    <dbReference type="NCBI Taxonomy" id="1450172"/>
    <lineage>
        <taxon>Eukaryota</taxon>
        <taxon>Fungi</taxon>
        <taxon>Dikarya</taxon>
        <taxon>Ascomycota</taxon>
        <taxon>Pezizomycotina</taxon>
        <taxon>Dothideomycetes</taxon>
        <taxon>Pleosporomycetidae</taxon>
        <taxon>Pleosporales</taxon>
        <taxon>Pleosporales incertae sedis</taxon>
        <taxon>Aaosphaeria</taxon>
    </lineage>
</organism>